<dbReference type="EMBL" id="JAWWNJ010000321">
    <property type="protein sequence ID" value="KAK6964717.1"/>
    <property type="molecule type" value="Genomic_DNA"/>
</dbReference>
<evidence type="ECO:0000313" key="1">
    <source>
        <dbReference type="EMBL" id="KAK6964717.1"/>
    </source>
</evidence>
<proteinExistence type="predicted"/>
<accession>A0AAV9YY49</accession>
<feature type="non-terminal residue" evidence="1">
    <location>
        <position position="1"/>
    </location>
</feature>
<evidence type="ECO:0000313" key="2">
    <source>
        <dbReference type="Proteomes" id="UP001362999"/>
    </source>
</evidence>
<reference evidence="1 2" key="1">
    <citation type="journal article" date="2024" name="J Genomics">
        <title>Draft genome sequencing and assembly of Favolaschia claudopus CIRM-BRFM 2984 isolated from oak limbs.</title>
        <authorList>
            <person name="Navarro D."/>
            <person name="Drula E."/>
            <person name="Chaduli D."/>
            <person name="Cazenave R."/>
            <person name="Ahrendt S."/>
            <person name="Wang J."/>
            <person name="Lipzen A."/>
            <person name="Daum C."/>
            <person name="Barry K."/>
            <person name="Grigoriev I.V."/>
            <person name="Favel A."/>
            <person name="Rosso M.N."/>
            <person name="Martin F."/>
        </authorList>
    </citation>
    <scope>NUCLEOTIDE SEQUENCE [LARGE SCALE GENOMIC DNA]</scope>
    <source>
        <strain evidence="1 2">CIRM-BRFM 2984</strain>
    </source>
</reference>
<protein>
    <submittedName>
        <fullName evidence="1">Uncharacterized protein</fullName>
    </submittedName>
</protein>
<keyword evidence="2" id="KW-1185">Reference proteome</keyword>
<dbReference type="Proteomes" id="UP001362999">
    <property type="component" value="Unassembled WGS sequence"/>
</dbReference>
<comment type="caution">
    <text evidence="1">The sequence shown here is derived from an EMBL/GenBank/DDBJ whole genome shotgun (WGS) entry which is preliminary data.</text>
</comment>
<dbReference type="AlphaFoldDB" id="A0AAV9YY49"/>
<organism evidence="1 2">
    <name type="scientific">Favolaschia claudopus</name>
    <dbReference type="NCBI Taxonomy" id="2862362"/>
    <lineage>
        <taxon>Eukaryota</taxon>
        <taxon>Fungi</taxon>
        <taxon>Dikarya</taxon>
        <taxon>Basidiomycota</taxon>
        <taxon>Agaricomycotina</taxon>
        <taxon>Agaricomycetes</taxon>
        <taxon>Agaricomycetidae</taxon>
        <taxon>Agaricales</taxon>
        <taxon>Marasmiineae</taxon>
        <taxon>Mycenaceae</taxon>
        <taxon>Favolaschia</taxon>
    </lineage>
</organism>
<gene>
    <name evidence="1" type="ORF">R3P38DRAFT_2591890</name>
</gene>
<sequence length="200" mass="23636">ILGELFDAWMNRSMPHIERRPGSLAQTLYCFTIWRHNIVAAEHRFPDLFQKQSSFLADTSFNILMRLCDQFILLTLTHLQYYPAIPFMPWHHGTHFLEHFFGIARCFIADFTFGQFIEMYRHLLIRQRILSSDQYSTKREKDSNNGYCFDFVDSGLQPREFAALKAVPRPVTVCLWSKLSIDRPVDLNLKWDDKIIDLVD</sequence>
<name>A0AAV9YY49_9AGAR</name>